<dbReference type="InterPro" id="IPR029058">
    <property type="entry name" value="AB_hydrolase_fold"/>
</dbReference>
<feature type="region of interest" description="Disordered" evidence="1">
    <location>
        <begin position="1"/>
        <end position="55"/>
    </location>
</feature>
<keyword evidence="3" id="KW-1185">Reference proteome</keyword>
<protein>
    <submittedName>
        <fullName evidence="2">Uncharacterized protein</fullName>
    </submittedName>
</protein>
<evidence type="ECO:0000313" key="2">
    <source>
        <dbReference type="EMBL" id="KAL2327250.1"/>
    </source>
</evidence>
<dbReference type="Gene3D" id="3.40.50.1820">
    <property type="entry name" value="alpha/beta hydrolase"/>
    <property type="match status" value="1"/>
</dbReference>
<name>A0ABD1LUR7_9FABA</name>
<gene>
    <name evidence="2" type="ORF">Fmac_020677</name>
</gene>
<dbReference type="Proteomes" id="UP001603857">
    <property type="component" value="Unassembled WGS sequence"/>
</dbReference>
<dbReference type="AlphaFoldDB" id="A0ABD1LUR7"/>
<evidence type="ECO:0000256" key="1">
    <source>
        <dbReference type="SAM" id="MobiDB-lite"/>
    </source>
</evidence>
<organism evidence="2 3">
    <name type="scientific">Flemingia macrophylla</name>
    <dbReference type="NCBI Taxonomy" id="520843"/>
    <lineage>
        <taxon>Eukaryota</taxon>
        <taxon>Viridiplantae</taxon>
        <taxon>Streptophyta</taxon>
        <taxon>Embryophyta</taxon>
        <taxon>Tracheophyta</taxon>
        <taxon>Spermatophyta</taxon>
        <taxon>Magnoliopsida</taxon>
        <taxon>eudicotyledons</taxon>
        <taxon>Gunneridae</taxon>
        <taxon>Pentapetalae</taxon>
        <taxon>rosids</taxon>
        <taxon>fabids</taxon>
        <taxon>Fabales</taxon>
        <taxon>Fabaceae</taxon>
        <taxon>Papilionoideae</taxon>
        <taxon>50 kb inversion clade</taxon>
        <taxon>NPAAA clade</taxon>
        <taxon>indigoferoid/millettioid clade</taxon>
        <taxon>Phaseoleae</taxon>
        <taxon>Flemingia</taxon>
    </lineage>
</organism>
<accession>A0ABD1LUR7</accession>
<feature type="compositionally biased region" description="Polar residues" evidence="1">
    <location>
        <begin position="37"/>
        <end position="55"/>
    </location>
</feature>
<evidence type="ECO:0000313" key="3">
    <source>
        <dbReference type="Proteomes" id="UP001603857"/>
    </source>
</evidence>
<sequence length="222" mass="25083">MGAAAAAPLGCTTREEEEKRLKMNGSQKLNPFPTQPRLLNSESCSSRYSQKTEQSPLGGFPAGTLMLFEALREEYLHDMLAILLGRLFRFSGGRGKPSTLVDKDEGLRKNRDENIKHYGQPTLLVYDMTRIPNDLPLFLSYGGADALSDVKNVQRLLEILKDHDAGKLRHYVEHLVLGVRTEISGSILRHTHDAKVEKKNEEKAIMIDGYLQITKLDEYIYH</sequence>
<dbReference type="EMBL" id="JBGMDY010000007">
    <property type="protein sequence ID" value="KAL2327250.1"/>
    <property type="molecule type" value="Genomic_DNA"/>
</dbReference>
<comment type="caution">
    <text evidence="2">The sequence shown here is derived from an EMBL/GenBank/DDBJ whole genome shotgun (WGS) entry which is preliminary data.</text>
</comment>
<proteinExistence type="predicted"/>
<reference evidence="2 3" key="1">
    <citation type="submission" date="2024-08" db="EMBL/GenBank/DDBJ databases">
        <title>Insights into the chromosomal genome structure of Flemingia macrophylla.</title>
        <authorList>
            <person name="Ding Y."/>
            <person name="Zhao Y."/>
            <person name="Bi W."/>
            <person name="Wu M."/>
            <person name="Zhao G."/>
            <person name="Gong Y."/>
            <person name="Li W."/>
            <person name="Zhang P."/>
        </authorList>
    </citation>
    <scope>NUCLEOTIDE SEQUENCE [LARGE SCALE GENOMIC DNA]</scope>
    <source>
        <strain evidence="2">DYQJB</strain>
        <tissue evidence="2">Leaf</tissue>
    </source>
</reference>